<organism evidence="9">
    <name type="scientific">marine metagenome</name>
    <dbReference type="NCBI Taxonomy" id="408172"/>
    <lineage>
        <taxon>unclassified sequences</taxon>
        <taxon>metagenomes</taxon>
        <taxon>ecological metagenomes</taxon>
    </lineage>
</organism>
<evidence type="ECO:0008006" key="10">
    <source>
        <dbReference type="Google" id="ProtNLM"/>
    </source>
</evidence>
<dbReference type="InterPro" id="IPR003451">
    <property type="entry name" value="LytB/IspH"/>
</dbReference>
<comment type="cofactor">
    <cofactor evidence="1">
        <name>[4Fe-4S] cluster</name>
        <dbReference type="ChEBI" id="CHEBI:49883"/>
    </cofactor>
</comment>
<gene>
    <name evidence="9" type="ORF">METZ01_LOCUS55071</name>
</gene>
<dbReference type="Gene3D" id="3.40.1010.20">
    <property type="entry name" value="4-hydroxy-3-methylbut-2-enyl diphosphate reductase, catalytic domain"/>
    <property type="match status" value="2"/>
</dbReference>
<dbReference type="EMBL" id="UINC01002983">
    <property type="protein sequence ID" value="SVA02217.1"/>
    <property type="molecule type" value="Genomic_DNA"/>
</dbReference>
<comment type="pathway">
    <text evidence="7">Isoprenoid biosynthesis; isopentenyl diphosphate biosynthesis via DXP pathway; isopentenyl diphosphate from 1-deoxy-D-xylulose 5-phosphate: step 6/6.</text>
</comment>
<dbReference type="Gene3D" id="3.40.50.11270">
    <property type="match status" value="1"/>
</dbReference>
<dbReference type="GO" id="GO:0051539">
    <property type="term" value="F:4 iron, 4 sulfur cluster binding"/>
    <property type="evidence" value="ECO:0007669"/>
    <property type="project" value="UniProtKB-KW"/>
</dbReference>
<evidence type="ECO:0000256" key="1">
    <source>
        <dbReference type="ARBA" id="ARBA00001966"/>
    </source>
</evidence>
<evidence type="ECO:0000313" key="9">
    <source>
        <dbReference type="EMBL" id="SVA02217.1"/>
    </source>
</evidence>
<evidence type="ECO:0000256" key="2">
    <source>
        <dbReference type="ARBA" id="ARBA00022485"/>
    </source>
</evidence>
<proteinExistence type="inferred from homology"/>
<comment type="pathway">
    <text evidence="8">Isoprenoid biosynthesis; dimethylallyl diphosphate biosynthesis; dimethylallyl diphosphate from (2E)-4-hydroxy-3-methylbutenyl diphosphate: step 1/1.</text>
</comment>
<keyword evidence="3" id="KW-0479">Metal-binding</keyword>
<keyword evidence="5" id="KW-0408">Iron</keyword>
<dbReference type="GO" id="GO:0019288">
    <property type="term" value="P:isopentenyl diphosphate biosynthetic process, methylerythritol 4-phosphate pathway"/>
    <property type="evidence" value="ECO:0007669"/>
    <property type="project" value="InterPro"/>
</dbReference>
<feature type="non-terminal residue" evidence="9">
    <location>
        <position position="1"/>
    </location>
</feature>
<dbReference type="PANTHER" id="PTHR31619:SF5">
    <property type="entry name" value="4-HYDROXY-3-METHYLBUT-2-ENYL DIPHOSPHATE REDUCTASE, CHLOROPLASTIC"/>
    <property type="match status" value="1"/>
</dbReference>
<evidence type="ECO:0000256" key="7">
    <source>
        <dbReference type="ARBA" id="ARBA00046313"/>
    </source>
</evidence>
<keyword evidence="6" id="KW-0411">Iron-sulfur</keyword>
<dbReference type="GO" id="GO:0050992">
    <property type="term" value="P:dimethylallyl diphosphate biosynthetic process"/>
    <property type="evidence" value="ECO:0007669"/>
    <property type="project" value="InterPro"/>
</dbReference>
<dbReference type="CDD" id="cd13944">
    <property type="entry name" value="lytB_ispH"/>
    <property type="match status" value="1"/>
</dbReference>
<dbReference type="PANTHER" id="PTHR31619">
    <property type="entry name" value="4-HYDROXY-3-METHYLBUT-2-ENYL DIPHOSPHATE REDUCTASE, CHLOROPLASTIC"/>
    <property type="match status" value="1"/>
</dbReference>
<dbReference type="Pfam" id="PF02401">
    <property type="entry name" value="LYTB"/>
    <property type="match status" value="1"/>
</dbReference>
<dbReference type="GO" id="GO:0051745">
    <property type="term" value="F:4-hydroxy-3-methylbut-2-enyl diphosphate reductase activity"/>
    <property type="evidence" value="ECO:0007669"/>
    <property type="project" value="InterPro"/>
</dbReference>
<name>A0A381SIQ8_9ZZZZ</name>
<dbReference type="NCBIfam" id="NF009911">
    <property type="entry name" value="PRK13371.1"/>
    <property type="match status" value="1"/>
</dbReference>
<dbReference type="GO" id="GO:0046872">
    <property type="term" value="F:metal ion binding"/>
    <property type="evidence" value="ECO:0007669"/>
    <property type="project" value="UniProtKB-KW"/>
</dbReference>
<dbReference type="HAMAP" id="MF_00191">
    <property type="entry name" value="IspH"/>
    <property type="match status" value="1"/>
</dbReference>
<evidence type="ECO:0000256" key="4">
    <source>
        <dbReference type="ARBA" id="ARBA00023002"/>
    </source>
</evidence>
<keyword evidence="4" id="KW-0560">Oxidoreductase</keyword>
<accession>A0A381SIQ8</accession>
<reference evidence="9" key="1">
    <citation type="submission" date="2018-05" db="EMBL/GenBank/DDBJ databases">
        <authorList>
            <person name="Lanie J.A."/>
            <person name="Ng W.-L."/>
            <person name="Kazmierczak K.M."/>
            <person name="Andrzejewski T.M."/>
            <person name="Davidsen T.M."/>
            <person name="Wayne K.J."/>
            <person name="Tettelin H."/>
            <person name="Glass J.I."/>
            <person name="Rusch D."/>
            <person name="Podicherti R."/>
            <person name="Tsui H.-C.T."/>
            <person name="Winkler M.E."/>
        </authorList>
    </citation>
    <scope>NUCLEOTIDE SEQUENCE</scope>
</reference>
<evidence type="ECO:0000256" key="8">
    <source>
        <dbReference type="ARBA" id="ARBA00046314"/>
    </source>
</evidence>
<protein>
    <recommendedName>
        <fullName evidence="10">4-hydroxy-3-methylbut-2-enyl diphosphate reductase</fullName>
    </recommendedName>
</protein>
<evidence type="ECO:0000256" key="5">
    <source>
        <dbReference type="ARBA" id="ARBA00023004"/>
    </source>
</evidence>
<dbReference type="AlphaFoldDB" id="A0A381SIQ8"/>
<evidence type="ECO:0000256" key="6">
    <source>
        <dbReference type="ARBA" id="ARBA00023014"/>
    </source>
</evidence>
<evidence type="ECO:0000256" key="3">
    <source>
        <dbReference type="ARBA" id="ARBA00022723"/>
    </source>
</evidence>
<sequence>VPSVIFRKGLDLKQAVAPALAEDYDSVIVNEIISHGFQRTRGRLTVRLAKEFGFCYGVDRAVDYAYQTRMRFPKRTVYLTGEIIHNPHVNDKLRTAGIRFLSDPHEPREPLGPEAVIIIPAFGVTVDELAKYDQLGCTLMDTTCGSVLNVWKNVERYAKDGFTALIHGKVHHEETQATASQSLKYPNGRFLVVLDRDQTQLVCDYVRSGGNRRKFLEKFKHAASKGFDPDQHLERIGLANQTTMLMSESLEIGEMCRQAMIDRYGEAELDFHYRAFDTICSATQDRQDAVQNLVGSERLDLMIVVGGYNSSNTRNLARICTAKLPTYHIADAESLASLAEIHHRPISGPLSNLSQSRNKQEVTAKEWLPLTGEVSIGVTAGASTPNNIIGQVVLRLEQLTRI</sequence>
<dbReference type="NCBIfam" id="TIGR00216">
    <property type="entry name" value="ispH_lytB"/>
    <property type="match status" value="1"/>
</dbReference>
<keyword evidence="2" id="KW-0004">4Fe-4S</keyword>